<name>A0A8D8XNT1_9HEMI</name>
<evidence type="ECO:0000313" key="2">
    <source>
        <dbReference type="EMBL" id="CAG6703952.1"/>
    </source>
</evidence>
<protein>
    <submittedName>
        <fullName evidence="2">Uncharacterized protein</fullName>
    </submittedName>
</protein>
<accession>A0A8D8XNT1</accession>
<dbReference type="AlphaFoldDB" id="A0A8D8XNT1"/>
<feature type="compositionally biased region" description="Polar residues" evidence="1">
    <location>
        <begin position="609"/>
        <end position="618"/>
    </location>
</feature>
<reference evidence="2" key="1">
    <citation type="submission" date="2021-05" db="EMBL/GenBank/DDBJ databases">
        <authorList>
            <person name="Alioto T."/>
            <person name="Alioto T."/>
            <person name="Gomez Garrido J."/>
        </authorList>
    </citation>
    <scope>NUCLEOTIDE SEQUENCE</scope>
</reference>
<dbReference type="EMBL" id="HBUF01341314">
    <property type="protein sequence ID" value="CAG6703952.1"/>
    <property type="molecule type" value="Transcribed_RNA"/>
</dbReference>
<feature type="region of interest" description="Disordered" evidence="1">
    <location>
        <begin position="1"/>
        <end position="32"/>
    </location>
</feature>
<proteinExistence type="predicted"/>
<feature type="compositionally biased region" description="Acidic residues" evidence="1">
    <location>
        <begin position="527"/>
        <end position="536"/>
    </location>
</feature>
<feature type="compositionally biased region" description="Basic and acidic residues" evidence="1">
    <location>
        <begin position="1"/>
        <end position="31"/>
    </location>
</feature>
<dbReference type="EMBL" id="HBUF01341312">
    <property type="protein sequence ID" value="CAG6703948.1"/>
    <property type="molecule type" value="Transcribed_RNA"/>
</dbReference>
<feature type="region of interest" description="Disordered" evidence="1">
    <location>
        <begin position="340"/>
        <end position="618"/>
    </location>
</feature>
<sequence length="618" mass="71315">MNILKTAERKTEKQRKSFEDRMKTAEEESKNEGPFVPKEVVVLQKVPRKKKKLIPEYIEQFVRGVPGKSDIVETHVSISEDDKGRRVIDRKRIVKKSEDGEQKIINIIHPLVEEIPEEKLEPFVSKDVPQARTVMEIEKQEPGKKVSSRKTVVKKLVSGKEEIVVKDEPKVREVLTPSDQTPGIVITKVQEVILEDRNGKKKVKREKEIKLVKEGKEEYYVREPVEEELTDDQAETYFESENSEPILIEFYPEKVTIEEIKTVTTDEKGKPIIRKDKIIKKFLGDKEEISVMDKPEIVEIFDSDLDEETPEKESVEIQEVFSTDDKGRIHTKKKKVIKKTKKGKEEVTVIEEPDDDKTQPETETEVSVQITELPLSEPEPSSSLEQPETISLKKTKKSFKPTQENELETVTLKPVKREKPESSVDIPVDNDGSALKPMTALTSDIDLNKKDKVKKRPSRWGQPDEQALDEWDSKEDELKPKEFDRTDVKQDRKKKKPKVPGVKDEIFELETPEDKPEDEEKVKVELGDEPMDDEIGEREVDLSGEKRIRKNMKKSKADLEKDEEEEAPQEDIPQSTEEKDRKEKPKKKKKKNVVRVASKVHKPSKKHTQSAPSHHTNS</sequence>
<evidence type="ECO:0000256" key="1">
    <source>
        <dbReference type="SAM" id="MobiDB-lite"/>
    </source>
</evidence>
<feature type="compositionally biased region" description="Basic and acidic residues" evidence="1">
    <location>
        <begin position="537"/>
        <end position="546"/>
    </location>
</feature>
<organism evidence="2">
    <name type="scientific">Cacopsylla melanoneura</name>
    <dbReference type="NCBI Taxonomy" id="428564"/>
    <lineage>
        <taxon>Eukaryota</taxon>
        <taxon>Metazoa</taxon>
        <taxon>Ecdysozoa</taxon>
        <taxon>Arthropoda</taxon>
        <taxon>Hexapoda</taxon>
        <taxon>Insecta</taxon>
        <taxon>Pterygota</taxon>
        <taxon>Neoptera</taxon>
        <taxon>Paraneoptera</taxon>
        <taxon>Hemiptera</taxon>
        <taxon>Sternorrhyncha</taxon>
        <taxon>Psylloidea</taxon>
        <taxon>Psyllidae</taxon>
        <taxon>Psyllinae</taxon>
        <taxon>Cacopsylla</taxon>
    </lineage>
</organism>
<feature type="compositionally biased region" description="Basic and acidic residues" evidence="1">
    <location>
        <begin position="501"/>
        <end position="526"/>
    </location>
</feature>
<dbReference type="EMBL" id="HBUF01341313">
    <property type="protein sequence ID" value="CAG6703950.1"/>
    <property type="molecule type" value="Transcribed_RNA"/>
</dbReference>
<feature type="compositionally biased region" description="Low complexity" evidence="1">
    <location>
        <begin position="372"/>
        <end position="388"/>
    </location>
</feature>
<feature type="compositionally biased region" description="Acidic residues" evidence="1">
    <location>
        <begin position="466"/>
        <end position="475"/>
    </location>
</feature>
<feature type="compositionally biased region" description="Basic and acidic residues" evidence="1">
    <location>
        <begin position="476"/>
        <end position="490"/>
    </location>
</feature>
<feature type="compositionally biased region" description="Basic residues" evidence="1">
    <location>
        <begin position="584"/>
        <end position="608"/>
    </location>
</feature>
<feature type="compositionally biased region" description="Acidic residues" evidence="1">
    <location>
        <begin position="560"/>
        <end position="569"/>
    </location>
</feature>